<protein>
    <submittedName>
        <fullName evidence="2">Glyoxalase</fullName>
    </submittedName>
</protein>
<dbReference type="EMBL" id="CP017480">
    <property type="protein sequence ID" value="APG04378.1"/>
    <property type="molecule type" value="Genomic_DNA"/>
</dbReference>
<gene>
    <name evidence="2" type="ORF">BJI69_11040</name>
</gene>
<sequence length="123" mass="14081">MTMETVEIKAFVPAKDFELSKRFYSDVGFTVAWSSDDLAYLKAGETSFLLQKFYVKEHAENVMMHMLVVDVAAWWQHLQAQDIAGRYGVRVVPPADQPWGMRDFVLIDPTGVLWRIGQNIDVV</sequence>
<name>A0A1L3ETI5_9GAMM</name>
<dbReference type="OrthoDB" id="674527at2"/>
<dbReference type="KEGG" id="lrz:BJI69_11040"/>
<dbReference type="AlphaFoldDB" id="A0A1L3ETI5"/>
<keyword evidence="3" id="KW-1185">Reference proteome</keyword>
<dbReference type="Pfam" id="PF00903">
    <property type="entry name" value="Glyoxalase"/>
    <property type="match status" value="1"/>
</dbReference>
<evidence type="ECO:0000259" key="1">
    <source>
        <dbReference type="PROSITE" id="PS51819"/>
    </source>
</evidence>
<dbReference type="InterPro" id="IPR004360">
    <property type="entry name" value="Glyas_Fos-R_dOase_dom"/>
</dbReference>
<organism evidence="2 3">
    <name type="scientific">Luteibacter rhizovicinus DSM 16549</name>
    <dbReference type="NCBI Taxonomy" id="1440763"/>
    <lineage>
        <taxon>Bacteria</taxon>
        <taxon>Pseudomonadati</taxon>
        <taxon>Pseudomonadota</taxon>
        <taxon>Gammaproteobacteria</taxon>
        <taxon>Lysobacterales</taxon>
        <taxon>Rhodanobacteraceae</taxon>
        <taxon>Luteibacter</taxon>
    </lineage>
</organism>
<dbReference type="InterPro" id="IPR029068">
    <property type="entry name" value="Glyas_Bleomycin-R_OHBP_Dase"/>
</dbReference>
<evidence type="ECO:0000313" key="3">
    <source>
        <dbReference type="Proteomes" id="UP000182987"/>
    </source>
</evidence>
<dbReference type="InterPro" id="IPR037523">
    <property type="entry name" value="VOC_core"/>
</dbReference>
<accession>A0A1L3ETI5</accession>
<proteinExistence type="predicted"/>
<dbReference type="Gene3D" id="3.10.180.10">
    <property type="entry name" value="2,3-Dihydroxybiphenyl 1,2-Dioxygenase, domain 1"/>
    <property type="match status" value="1"/>
</dbReference>
<evidence type="ECO:0000313" key="2">
    <source>
        <dbReference type="EMBL" id="APG04378.1"/>
    </source>
</evidence>
<dbReference type="Proteomes" id="UP000182987">
    <property type="component" value="Chromosome"/>
</dbReference>
<dbReference type="PROSITE" id="PS51819">
    <property type="entry name" value="VOC"/>
    <property type="match status" value="1"/>
</dbReference>
<dbReference type="SUPFAM" id="SSF54593">
    <property type="entry name" value="Glyoxalase/Bleomycin resistance protein/Dihydroxybiphenyl dioxygenase"/>
    <property type="match status" value="1"/>
</dbReference>
<dbReference type="STRING" id="1440763.BJI69_11040"/>
<reference evidence="3" key="1">
    <citation type="submission" date="2016-09" db="EMBL/GenBank/DDBJ databases">
        <authorList>
            <person name="Lysoe E."/>
        </authorList>
    </citation>
    <scope>NUCLEOTIDE SEQUENCE [LARGE SCALE GENOMIC DNA]</scope>
    <source>
        <strain evidence="3">LJ96T</strain>
    </source>
</reference>
<dbReference type="CDD" id="cd08356">
    <property type="entry name" value="VOC_CChe_VCA0619_like"/>
    <property type="match status" value="1"/>
</dbReference>
<feature type="domain" description="VOC" evidence="1">
    <location>
        <begin position="2"/>
        <end position="119"/>
    </location>
</feature>